<dbReference type="AlphaFoldDB" id="A0A4U0PQU9"/>
<reference evidence="2 3" key="1">
    <citation type="submission" date="2019-04" db="EMBL/GenBank/DDBJ databases">
        <title>Chitiniphilus eburnea sp. nov., a novel chitinolytic bacterium isolated from aquaculture sludge.</title>
        <authorList>
            <person name="Sheng M."/>
        </authorList>
    </citation>
    <scope>NUCLEOTIDE SEQUENCE [LARGE SCALE GENOMIC DNA]</scope>
    <source>
        <strain evidence="2 3">HX-2-15</strain>
    </source>
</reference>
<dbReference type="Gene3D" id="1.20.1640.10">
    <property type="entry name" value="Multidrug efflux transporter AcrB transmembrane domain"/>
    <property type="match status" value="2"/>
</dbReference>
<dbReference type="SUPFAM" id="SSF82866">
    <property type="entry name" value="Multidrug efflux transporter AcrB transmembrane domain"/>
    <property type="match status" value="2"/>
</dbReference>
<dbReference type="PANTHER" id="PTHR33406:SF13">
    <property type="entry name" value="MEMBRANE PROTEIN YDFJ"/>
    <property type="match status" value="1"/>
</dbReference>
<keyword evidence="1" id="KW-0472">Membrane</keyword>
<dbReference type="InterPro" id="IPR050545">
    <property type="entry name" value="Mycobact_MmpL"/>
</dbReference>
<feature type="transmembrane region" description="Helical" evidence="1">
    <location>
        <begin position="651"/>
        <end position="671"/>
    </location>
</feature>
<feature type="transmembrane region" description="Helical" evidence="1">
    <location>
        <begin position="678"/>
        <end position="696"/>
    </location>
</feature>
<proteinExistence type="predicted"/>
<keyword evidence="3" id="KW-1185">Reference proteome</keyword>
<dbReference type="EMBL" id="SUMF01000018">
    <property type="protein sequence ID" value="TJZ70696.1"/>
    <property type="molecule type" value="Genomic_DNA"/>
</dbReference>
<feature type="transmembrane region" description="Helical" evidence="1">
    <location>
        <begin position="30"/>
        <end position="51"/>
    </location>
</feature>
<dbReference type="GO" id="GO:0005886">
    <property type="term" value="C:plasma membrane"/>
    <property type="evidence" value="ECO:0007669"/>
    <property type="project" value="TreeGrafter"/>
</dbReference>
<gene>
    <name evidence="2" type="ORF">FAZ21_13980</name>
</gene>
<feature type="transmembrane region" description="Helical" evidence="1">
    <location>
        <begin position="702"/>
        <end position="721"/>
    </location>
</feature>
<keyword evidence="1" id="KW-0812">Transmembrane</keyword>
<dbReference type="Proteomes" id="UP000310016">
    <property type="component" value="Unassembled WGS sequence"/>
</dbReference>
<dbReference type="RefSeq" id="WP_136774062.1">
    <property type="nucleotide sequence ID" value="NZ_CP156074.1"/>
</dbReference>
<feature type="transmembrane region" description="Helical" evidence="1">
    <location>
        <begin position="366"/>
        <end position="386"/>
    </location>
</feature>
<dbReference type="OrthoDB" id="9780358at2"/>
<feature type="transmembrane region" description="Helical" evidence="1">
    <location>
        <begin position="757"/>
        <end position="778"/>
    </location>
</feature>
<feature type="transmembrane region" description="Helical" evidence="1">
    <location>
        <begin position="278"/>
        <end position="296"/>
    </location>
</feature>
<feature type="transmembrane region" description="Helical" evidence="1">
    <location>
        <begin position="328"/>
        <end position="346"/>
    </location>
</feature>
<name>A0A4U0PQU9_9NEIS</name>
<feature type="transmembrane region" description="Helical" evidence="1">
    <location>
        <begin position="733"/>
        <end position="751"/>
    </location>
</feature>
<dbReference type="PANTHER" id="PTHR33406">
    <property type="entry name" value="MEMBRANE PROTEIN MJ1562-RELATED"/>
    <property type="match status" value="1"/>
</dbReference>
<protein>
    <submittedName>
        <fullName evidence="2">Uncharacterized protein</fullName>
    </submittedName>
</protein>
<organism evidence="2 3">
    <name type="scientific">Chitiniphilus eburneus</name>
    <dbReference type="NCBI Taxonomy" id="2571148"/>
    <lineage>
        <taxon>Bacteria</taxon>
        <taxon>Pseudomonadati</taxon>
        <taxon>Pseudomonadota</taxon>
        <taxon>Betaproteobacteria</taxon>
        <taxon>Neisseriales</taxon>
        <taxon>Chitinibacteraceae</taxon>
        <taxon>Chitiniphilus</taxon>
    </lineage>
</organism>
<evidence type="ECO:0000313" key="3">
    <source>
        <dbReference type="Proteomes" id="UP000310016"/>
    </source>
</evidence>
<comment type="caution">
    <text evidence="2">The sequence shown here is derived from an EMBL/GenBank/DDBJ whole genome shotgun (WGS) entry which is preliminary data.</text>
</comment>
<feature type="transmembrane region" description="Helical" evidence="1">
    <location>
        <begin position="303"/>
        <end position="322"/>
    </location>
</feature>
<accession>A0A4U0PQU9</accession>
<keyword evidence="1" id="KW-1133">Transmembrane helix</keyword>
<evidence type="ECO:0000313" key="2">
    <source>
        <dbReference type="EMBL" id="TJZ70696.1"/>
    </source>
</evidence>
<sequence length="789" mass="84126">MSKASPGRDNATAGTGWRTLLPAPLPASPLTTVLALLWLLLTLALLGWAVAARQDWHSRIDVDLFALLPHSERDARAEAALAALAQHGERRLVVLVGHRDADRADRAAQTLTRMLEPLPLMAEHAGAGLAQLRDGYLPYRAGLLTAADQAWLTHADTGALLERARAEAYAPLSHSGLAWRDDPFGFFGRWLSTLAATSPVRPHGAHLGVDDGDLHYTLLAYTLDDSAFSLSVQRSVADGLAAAIASLQASDPEVRVLRAGVVLHAAAAAQQAENEMSTIGLGSLLGALAMVVLVFGGLRPLALMLLTLGVATLYAAVLTWAVYPRVHALTLVFGASLVGVAVDYGLHALAASIDDDTPVAERYRDLAMGMFLAMITTVAAYFGLMLTPFPGLAQMAVFAGGGIVAAWLTVIFWFPFLAPRTLRATCGARWIAGWRWPRWRNDRRTWGIAALLALLTGAALTQLTVNDDVRALVTIDPQLGREHQQAGRILGLPSPAQMFVVSGDTPAQVLERTAALAGRLDERVRAGDLSGYDALTQWLPDPARQQADQRLLATRLAAAAPAMIEEFGIDPRPPANPPLDVTRWLSQPAGKALAHLWLGRGADGRYAGVVLLKGLAGNAHLARVAVLAGPGVDWIDKPAQVSELMARYRVLLTWVLLASYAACALALVWRYGRATWRMLLPPALATVLTLGLLGLTGTPLQLLGLLALLLVLGVGVDYGIFHAEHPGDGRMQVATTLSAISTILSFGLLAFSNTPALHAFGLTTLSGVLLAWLIAPLFRPVRLVQDGKT</sequence>
<evidence type="ECO:0000256" key="1">
    <source>
        <dbReference type="SAM" id="Phobius"/>
    </source>
</evidence>
<feature type="transmembrane region" description="Helical" evidence="1">
    <location>
        <begin position="392"/>
        <end position="414"/>
    </location>
</feature>